<dbReference type="CDD" id="cd00038">
    <property type="entry name" value="CAP_ED"/>
    <property type="match status" value="1"/>
</dbReference>
<dbReference type="InterPro" id="IPR018490">
    <property type="entry name" value="cNMP-bd_dom_sf"/>
</dbReference>
<gene>
    <name evidence="5" type="ORF">FNU76_03540</name>
</gene>
<dbReference type="GO" id="GO:0003700">
    <property type="term" value="F:DNA-binding transcription factor activity"/>
    <property type="evidence" value="ECO:0007669"/>
    <property type="project" value="TreeGrafter"/>
</dbReference>
<dbReference type="PANTHER" id="PTHR24567:SF74">
    <property type="entry name" value="HTH-TYPE TRANSCRIPTIONAL REGULATOR ARCR"/>
    <property type="match status" value="1"/>
</dbReference>
<dbReference type="RefSeq" id="WP_143856425.1">
    <property type="nucleotide sequence ID" value="NZ_CP041730.1"/>
</dbReference>
<dbReference type="PANTHER" id="PTHR24567">
    <property type="entry name" value="CRP FAMILY TRANSCRIPTIONAL REGULATORY PROTEIN"/>
    <property type="match status" value="1"/>
</dbReference>
<evidence type="ECO:0000313" key="6">
    <source>
        <dbReference type="Proteomes" id="UP000317550"/>
    </source>
</evidence>
<dbReference type="Proteomes" id="UP000317550">
    <property type="component" value="Chromosome"/>
</dbReference>
<dbReference type="Pfam" id="PF13545">
    <property type="entry name" value="HTH_Crp_2"/>
    <property type="match status" value="1"/>
</dbReference>
<dbReference type="GO" id="GO:0005829">
    <property type="term" value="C:cytosol"/>
    <property type="evidence" value="ECO:0007669"/>
    <property type="project" value="TreeGrafter"/>
</dbReference>
<dbReference type="SUPFAM" id="SSF46785">
    <property type="entry name" value="Winged helix' DNA-binding domain"/>
    <property type="match status" value="1"/>
</dbReference>
<evidence type="ECO:0000259" key="4">
    <source>
        <dbReference type="PROSITE" id="PS51063"/>
    </source>
</evidence>
<dbReference type="InterPro" id="IPR000595">
    <property type="entry name" value="cNMP-bd_dom"/>
</dbReference>
<dbReference type="Gene3D" id="2.60.120.10">
    <property type="entry name" value="Jelly Rolls"/>
    <property type="match status" value="1"/>
</dbReference>
<organism evidence="5 6">
    <name type="scientific">Chitinimonas arctica</name>
    <dbReference type="NCBI Taxonomy" id="2594795"/>
    <lineage>
        <taxon>Bacteria</taxon>
        <taxon>Pseudomonadati</taxon>
        <taxon>Pseudomonadota</taxon>
        <taxon>Betaproteobacteria</taxon>
        <taxon>Neisseriales</taxon>
        <taxon>Chitinibacteraceae</taxon>
        <taxon>Chitinimonas</taxon>
    </lineage>
</organism>
<evidence type="ECO:0000256" key="2">
    <source>
        <dbReference type="ARBA" id="ARBA00023125"/>
    </source>
</evidence>
<dbReference type="OrthoDB" id="272447at2"/>
<sequence length="240" mass="26685">MPSESKGQNPDPRENLILAALPKKDFERLLPDLQLVDMPLGWTMSESGDHVNYLHFPISGIVSLIYVLEDGSSSEVALVGNEGLVGVSIFMGGESMPSSTEVQCAGAAYRLSRKVMKQEFSLGGKLQHLALLYTQALISQTSQTAVCNQHHSIEQRFCRWLLMSMDRLHGTEVVITQEMISNLLGVRRESITETVGQLQRDGAVEKSTRGRLSVLNRAKLEKCVCECYSVVQEEYDRLLP</sequence>
<dbReference type="SMART" id="SM00419">
    <property type="entry name" value="HTH_CRP"/>
    <property type="match status" value="1"/>
</dbReference>
<evidence type="ECO:0000313" key="5">
    <source>
        <dbReference type="EMBL" id="QDQ25500.1"/>
    </source>
</evidence>
<dbReference type="KEGG" id="cari:FNU76_03540"/>
<dbReference type="GO" id="GO:0003677">
    <property type="term" value="F:DNA binding"/>
    <property type="evidence" value="ECO:0007669"/>
    <property type="project" value="UniProtKB-KW"/>
</dbReference>
<dbReference type="Pfam" id="PF00027">
    <property type="entry name" value="cNMP_binding"/>
    <property type="match status" value="1"/>
</dbReference>
<dbReference type="InterPro" id="IPR012318">
    <property type="entry name" value="HTH_CRP"/>
</dbReference>
<dbReference type="InterPro" id="IPR036388">
    <property type="entry name" value="WH-like_DNA-bd_sf"/>
</dbReference>
<keyword evidence="1" id="KW-0805">Transcription regulation</keyword>
<accession>A0A516SBH8</accession>
<dbReference type="Gene3D" id="1.10.10.10">
    <property type="entry name" value="Winged helix-like DNA-binding domain superfamily/Winged helix DNA-binding domain"/>
    <property type="match status" value="1"/>
</dbReference>
<evidence type="ECO:0000256" key="3">
    <source>
        <dbReference type="ARBA" id="ARBA00023163"/>
    </source>
</evidence>
<dbReference type="InterPro" id="IPR014710">
    <property type="entry name" value="RmlC-like_jellyroll"/>
</dbReference>
<dbReference type="InterPro" id="IPR050397">
    <property type="entry name" value="Env_Response_Regulators"/>
</dbReference>
<reference evidence="6" key="1">
    <citation type="submission" date="2019-07" db="EMBL/GenBank/DDBJ databases">
        <title>Chitinimonas sp. nov., isolated from Ny-Alesund, arctica soil.</title>
        <authorList>
            <person name="Xu Q."/>
            <person name="Peng F."/>
        </authorList>
    </citation>
    <scope>NUCLEOTIDE SEQUENCE [LARGE SCALE GENOMIC DNA]</scope>
    <source>
        <strain evidence="6">R3-44</strain>
    </source>
</reference>
<dbReference type="InterPro" id="IPR036390">
    <property type="entry name" value="WH_DNA-bd_sf"/>
</dbReference>
<name>A0A516SBH8_9NEIS</name>
<evidence type="ECO:0000256" key="1">
    <source>
        <dbReference type="ARBA" id="ARBA00023015"/>
    </source>
</evidence>
<dbReference type="EMBL" id="CP041730">
    <property type="protein sequence ID" value="QDQ25500.1"/>
    <property type="molecule type" value="Genomic_DNA"/>
</dbReference>
<feature type="domain" description="HTH crp-type" evidence="4">
    <location>
        <begin position="151"/>
        <end position="218"/>
    </location>
</feature>
<dbReference type="PROSITE" id="PS51063">
    <property type="entry name" value="HTH_CRP_2"/>
    <property type="match status" value="1"/>
</dbReference>
<dbReference type="AlphaFoldDB" id="A0A516SBH8"/>
<proteinExistence type="predicted"/>
<keyword evidence="2" id="KW-0238">DNA-binding</keyword>
<keyword evidence="3" id="KW-0804">Transcription</keyword>
<keyword evidence="6" id="KW-1185">Reference proteome</keyword>
<protein>
    <submittedName>
        <fullName evidence="5">Crp/Fnr family transcriptional regulator</fullName>
    </submittedName>
</protein>
<dbReference type="SUPFAM" id="SSF51206">
    <property type="entry name" value="cAMP-binding domain-like"/>
    <property type="match status" value="1"/>
</dbReference>